<dbReference type="AlphaFoldDB" id="A0A5C6DH42"/>
<gene>
    <name evidence="1" type="ORF">Q31b_49140</name>
</gene>
<protein>
    <submittedName>
        <fullName evidence="1">Uncharacterized protein</fullName>
    </submittedName>
</protein>
<organism evidence="1 2">
    <name type="scientific">Novipirellula aureliae</name>
    <dbReference type="NCBI Taxonomy" id="2527966"/>
    <lineage>
        <taxon>Bacteria</taxon>
        <taxon>Pseudomonadati</taxon>
        <taxon>Planctomycetota</taxon>
        <taxon>Planctomycetia</taxon>
        <taxon>Pirellulales</taxon>
        <taxon>Pirellulaceae</taxon>
        <taxon>Novipirellula</taxon>
    </lineage>
</organism>
<dbReference type="EMBL" id="SJPY01000008">
    <property type="protein sequence ID" value="TWU36633.1"/>
    <property type="molecule type" value="Genomic_DNA"/>
</dbReference>
<evidence type="ECO:0000313" key="2">
    <source>
        <dbReference type="Proteomes" id="UP000315471"/>
    </source>
</evidence>
<name>A0A5C6DH42_9BACT</name>
<evidence type="ECO:0000313" key="1">
    <source>
        <dbReference type="EMBL" id="TWU36633.1"/>
    </source>
</evidence>
<comment type="caution">
    <text evidence="1">The sequence shown here is derived from an EMBL/GenBank/DDBJ whole genome shotgun (WGS) entry which is preliminary data.</text>
</comment>
<keyword evidence="2" id="KW-1185">Reference proteome</keyword>
<accession>A0A5C6DH42</accession>
<sequence>MSKFGLDALIPSTPQSENPSILRDVRAMHSEAPSWKDLKIGDRIRIVKIPSVFAESHYHNGDWDETFALYRDLILRNMVVTVCEIDGAGRPWIEFDSLDADGNIASNSLAVDDDSWVFAETNQTGRG</sequence>
<proteinExistence type="predicted"/>
<dbReference type="Proteomes" id="UP000315471">
    <property type="component" value="Unassembled WGS sequence"/>
</dbReference>
<reference evidence="1 2" key="1">
    <citation type="submission" date="2019-02" db="EMBL/GenBank/DDBJ databases">
        <title>Deep-cultivation of Planctomycetes and their phenomic and genomic characterization uncovers novel biology.</title>
        <authorList>
            <person name="Wiegand S."/>
            <person name="Jogler M."/>
            <person name="Boedeker C."/>
            <person name="Pinto D."/>
            <person name="Vollmers J."/>
            <person name="Rivas-Marin E."/>
            <person name="Kohn T."/>
            <person name="Peeters S.H."/>
            <person name="Heuer A."/>
            <person name="Rast P."/>
            <person name="Oberbeckmann S."/>
            <person name="Bunk B."/>
            <person name="Jeske O."/>
            <person name="Meyerdierks A."/>
            <person name="Storesund J.E."/>
            <person name="Kallscheuer N."/>
            <person name="Luecker S."/>
            <person name="Lage O.M."/>
            <person name="Pohl T."/>
            <person name="Merkel B.J."/>
            <person name="Hornburger P."/>
            <person name="Mueller R.-W."/>
            <person name="Bruemmer F."/>
            <person name="Labrenz M."/>
            <person name="Spormann A.M."/>
            <person name="Op Den Camp H."/>
            <person name="Overmann J."/>
            <person name="Amann R."/>
            <person name="Jetten M.S.M."/>
            <person name="Mascher T."/>
            <person name="Medema M.H."/>
            <person name="Devos D.P."/>
            <person name="Kaster A.-K."/>
            <person name="Ovreas L."/>
            <person name="Rohde M."/>
            <person name="Galperin M.Y."/>
            <person name="Jogler C."/>
        </authorList>
    </citation>
    <scope>NUCLEOTIDE SEQUENCE [LARGE SCALE GENOMIC DNA]</scope>
    <source>
        <strain evidence="1 2">Q31b</strain>
    </source>
</reference>